<name>X1TKH2_9ZZZZ</name>
<reference evidence="1" key="1">
    <citation type="journal article" date="2014" name="Front. Microbiol.">
        <title>High frequency of phylogenetically diverse reductive dehalogenase-homologous genes in deep subseafloor sedimentary metagenomes.</title>
        <authorList>
            <person name="Kawai M."/>
            <person name="Futagami T."/>
            <person name="Toyoda A."/>
            <person name="Takaki Y."/>
            <person name="Nishi S."/>
            <person name="Hori S."/>
            <person name="Arai W."/>
            <person name="Tsubouchi T."/>
            <person name="Morono Y."/>
            <person name="Uchiyama I."/>
            <person name="Ito T."/>
            <person name="Fujiyama A."/>
            <person name="Inagaki F."/>
            <person name="Takami H."/>
        </authorList>
    </citation>
    <scope>NUCLEOTIDE SEQUENCE</scope>
    <source>
        <strain evidence="1">Expedition CK06-06</strain>
    </source>
</reference>
<organism evidence="1">
    <name type="scientific">marine sediment metagenome</name>
    <dbReference type="NCBI Taxonomy" id="412755"/>
    <lineage>
        <taxon>unclassified sequences</taxon>
        <taxon>metagenomes</taxon>
        <taxon>ecological metagenomes</taxon>
    </lineage>
</organism>
<dbReference type="AlphaFoldDB" id="X1TKH2"/>
<dbReference type="EMBL" id="BARW01025180">
    <property type="protein sequence ID" value="GAJ05779.1"/>
    <property type="molecule type" value="Genomic_DNA"/>
</dbReference>
<comment type="caution">
    <text evidence="1">The sequence shown here is derived from an EMBL/GenBank/DDBJ whole genome shotgun (WGS) entry which is preliminary data.</text>
</comment>
<feature type="non-terminal residue" evidence="1">
    <location>
        <position position="48"/>
    </location>
</feature>
<accession>X1TKH2</accession>
<evidence type="ECO:0000313" key="1">
    <source>
        <dbReference type="EMBL" id="GAJ05779.1"/>
    </source>
</evidence>
<gene>
    <name evidence="1" type="ORF">S12H4_41335</name>
</gene>
<proteinExistence type="predicted"/>
<protein>
    <recommendedName>
        <fullName evidence="2">SpoVT-AbrB domain-containing protein</fullName>
    </recommendedName>
</protein>
<sequence length="48" mass="5315">MTERSQPKNVECCETESVMKSAKCCCQVDALVSIDGRGQIVLPKDVRE</sequence>
<evidence type="ECO:0008006" key="2">
    <source>
        <dbReference type="Google" id="ProtNLM"/>
    </source>
</evidence>